<accession>A0ACD3R6M6</accession>
<proteinExistence type="predicted"/>
<evidence type="ECO:0000313" key="1">
    <source>
        <dbReference type="EMBL" id="TMS15025.1"/>
    </source>
</evidence>
<dbReference type="EMBL" id="CM011682">
    <property type="protein sequence ID" value="TMS15025.1"/>
    <property type="molecule type" value="Genomic_DNA"/>
</dbReference>
<sequence length="206" mass="23610">MTRQQQLELHPLHVTSVSAAVRWALEMPQSLHRGTEGARTKTRLPWMRVTHVFTEFQQKRPPLLHPHNPNSNIFLLLVLLYPHHAGSRTGSSGPDCRLQLGHVFRFGSLDAGRRDSCSSTEEDGQEDRDHKHKVSPVSCVWFRRRIPRSSAPCCRPELRGRRPCYSRTGQQRPEMELRKGSLAPLQRVLEPTAPPGDQQERRPDLI</sequence>
<gene>
    <name evidence="1" type="ORF">E3U43_021487</name>
</gene>
<dbReference type="Proteomes" id="UP000793456">
    <property type="component" value="Chromosome IX"/>
</dbReference>
<reference evidence="1" key="1">
    <citation type="submission" date="2018-11" db="EMBL/GenBank/DDBJ databases">
        <title>The sequence and de novo assembly of Larimichthys crocea genome using PacBio and Hi-C technologies.</title>
        <authorList>
            <person name="Xu P."/>
            <person name="Chen B."/>
            <person name="Zhou Z."/>
            <person name="Ke Q."/>
            <person name="Wu Y."/>
            <person name="Bai H."/>
            <person name="Pu F."/>
        </authorList>
    </citation>
    <scope>NUCLEOTIDE SEQUENCE</scope>
    <source>
        <tissue evidence="1">Muscle</tissue>
    </source>
</reference>
<comment type="caution">
    <text evidence="1">The sequence shown here is derived from an EMBL/GenBank/DDBJ whole genome shotgun (WGS) entry which is preliminary data.</text>
</comment>
<name>A0ACD3R6M6_LARCR</name>
<keyword evidence="2" id="KW-1185">Reference proteome</keyword>
<protein>
    <submittedName>
        <fullName evidence="1">Uncharacterized protein</fullName>
    </submittedName>
</protein>
<evidence type="ECO:0000313" key="2">
    <source>
        <dbReference type="Proteomes" id="UP000793456"/>
    </source>
</evidence>
<organism evidence="1 2">
    <name type="scientific">Larimichthys crocea</name>
    <name type="common">Large yellow croaker</name>
    <name type="synonym">Pseudosciaena crocea</name>
    <dbReference type="NCBI Taxonomy" id="215358"/>
    <lineage>
        <taxon>Eukaryota</taxon>
        <taxon>Metazoa</taxon>
        <taxon>Chordata</taxon>
        <taxon>Craniata</taxon>
        <taxon>Vertebrata</taxon>
        <taxon>Euteleostomi</taxon>
        <taxon>Actinopterygii</taxon>
        <taxon>Neopterygii</taxon>
        <taxon>Teleostei</taxon>
        <taxon>Neoteleostei</taxon>
        <taxon>Acanthomorphata</taxon>
        <taxon>Eupercaria</taxon>
        <taxon>Sciaenidae</taxon>
        <taxon>Larimichthys</taxon>
    </lineage>
</organism>